<dbReference type="SMART" id="SM00213">
    <property type="entry name" value="UBQ"/>
    <property type="match status" value="4"/>
</dbReference>
<accession>V7BFF5</accession>
<feature type="region of interest" description="Disordered" evidence="1">
    <location>
        <begin position="82"/>
        <end position="129"/>
    </location>
</feature>
<dbReference type="InterPro" id="IPR000626">
    <property type="entry name" value="Ubiquitin-like_dom"/>
</dbReference>
<proteinExistence type="predicted"/>
<feature type="compositionally biased region" description="Pro residues" evidence="1">
    <location>
        <begin position="84"/>
        <end position="96"/>
    </location>
</feature>
<feature type="domain" description="Ubiquitin-like" evidence="2">
    <location>
        <begin position="5"/>
        <end position="80"/>
    </location>
</feature>
<dbReference type="GO" id="GO:0043130">
    <property type="term" value="F:ubiquitin binding"/>
    <property type="evidence" value="ECO:0007669"/>
    <property type="project" value="TreeGrafter"/>
</dbReference>
<dbReference type="Gramene" id="ESW15196">
    <property type="protein sequence ID" value="ESW15196"/>
    <property type="gene ID" value="PHAVU_007G052400g"/>
</dbReference>
<dbReference type="GO" id="GO:0031593">
    <property type="term" value="F:polyubiquitin modification-dependent protein binding"/>
    <property type="evidence" value="ECO:0007669"/>
    <property type="project" value="TreeGrafter"/>
</dbReference>
<evidence type="ECO:0000256" key="1">
    <source>
        <dbReference type="SAM" id="MobiDB-lite"/>
    </source>
</evidence>
<dbReference type="PROSITE" id="PS50053">
    <property type="entry name" value="UBIQUITIN_2"/>
    <property type="match status" value="2"/>
</dbReference>
<dbReference type="GO" id="GO:0070628">
    <property type="term" value="F:proteasome binding"/>
    <property type="evidence" value="ECO:0007669"/>
    <property type="project" value="TreeGrafter"/>
</dbReference>
<dbReference type="AlphaFoldDB" id="V7BFF5"/>
<sequence>MDFEIDVIFEVSGGISFSIEVNRFETIREVKEKIQTIHHIPISQQYFVFNGQHLQDHLYVYTTPILHRSRIHLLITTADAANLAPPPPPPPTPPPMNCHSFPAQPLLERQPSTLPSTKMPDNASVTQRRMTTTVTLSLKMPKSTDRIRIEMDRKDTVGKLKEKIAAHQDMQGVPVNRIALQLHSRRQELKDHVALQDYAVVENPEIDVFLKPPLPVAGSRRTHPGKLKVKVLPMLTKQKIEIEVFPMDTVSVLKPKLEELQRMLGFRLPEGNGYFFIHKQRDMHEDQTFHWHGTQPTTVTSPREWSTIVLKVKVPARKERVPIEMDVNDTVMKLKEKILEQKGMYAVGVERVVLQWHKEHVELVDRQLLKDFVDFDQREIDVYLKPPPRPPRTVRMKLSVVPVNSKERIEVEVRAEESVSVLRQRIEQAHRMVRFRLPTRGRYVFIHNEKTMDEKMSFRWHRVKHGDTIRMLDGYLVKNKNTLSGYMMQDQNDVAQYRS</sequence>
<dbReference type="GO" id="GO:0043161">
    <property type="term" value="P:proteasome-mediated ubiquitin-dependent protein catabolic process"/>
    <property type="evidence" value="ECO:0007669"/>
    <property type="project" value="TreeGrafter"/>
</dbReference>
<dbReference type="GO" id="GO:0005654">
    <property type="term" value="C:nucleoplasm"/>
    <property type="evidence" value="ECO:0007669"/>
    <property type="project" value="TreeGrafter"/>
</dbReference>
<dbReference type="EMBL" id="CM002294">
    <property type="protein sequence ID" value="ESW15196.1"/>
    <property type="molecule type" value="Genomic_DNA"/>
</dbReference>
<dbReference type="CDD" id="cd17039">
    <property type="entry name" value="Ubl_ubiquitin_like"/>
    <property type="match status" value="1"/>
</dbReference>
<dbReference type="eggNOG" id="KOG0001">
    <property type="taxonomic scope" value="Eukaryota"/>
</dbReference>
<evidence type="ECO:0000313" key="4">
    <source>
        <dbReference type="Proteomes" id="UP000000226"/>
    </source>
</evidence>
<dbReference type="OMA" id="WHKEHVE"/>
<gene>
    <name evidence="3" type="ORF">PHAVU_007G052400g</name>
</gene>
<dbReference type="STRING" id="3885.V7BFF5"/>
<keyword evidence="4" id="KW-1185">Reference proteome</keyword>
<dbReference type="SUPFAM" id="SSF54236">
    <property type="entry name" value="Ubiquitin-like"/>
    <property type="match status" value="4"/>
</dbReference>
<dbReference type="SMR" id="V7BFF5"/>
<dbReference type="Gene3D" id="3.10.20.90">
    <property type="entry name" value="Phosphatidylinositol 3-kinase Catalytic Subunit, Chain A, domain 1"/>
    <property type="match status" value="2"/>
</dbReference>
<protein>
    <recommendedName>
        <fullName evidence="2">Ubiquitin-like domain-containing protein</fullName>
    </recommendedName>
</protein>
<dbReference type="PANTHER" id="PTHR10621">
    <property type="entry name" value="UV EXCISION REPAIR PROTEIN RAD23"/>
    <property type="match status" value="1"/>
</dbReference>
<evidence type="ECO:0000313" key="3">
    <source>
        <dbReference type="EMBL" id="ESW15196.1"/>
    </source>
</evidence>
<dbReference type="InterPro" id="IPR029071">
    <property type="entry name" value="Ubiquitin-like_domsf"/>
</dbReference>
<dbReference type="GO" id="GO:0005829">
    <property type="term" value="C:cytosol"/>
    <property type="evidence" value="ECO:0007669"/>
    <property type="project" value="TreeGrafter"/>
</dbReference>
<feature type="domain" description="Ubiquitin-like" evidence="2">
    <location>
        <begin position="134"/>
        <end position="211"/>
    </location>
</feature>
<dbReference type="OrthoDB" id="1407306at2759"/>
<evidence type="ECO:0000259" key="2">
    <source>
        <dbReference type="PROSITE" id="PS50053"/>
    </source>
</evidence>
<dbReference type="Proteomes" id="UP000000226">
    <property type="component" value="Chromosome 7"/>
</dbReference>
<organism evidence="3 4">
    <name type="scientific">Phaseolus vulgaris</name>
    <name type="common">Kidney bean</name>
    <name type="synonym">French bean</name>
    <dbReference type="NCBI Taxonomy" id="3885"/>
    <lineage>
        <taxon>Eukaryota</taxon>
        <taxon>Viridiplantae</taxon>
        <taxon>Streptophyta</taxon>
        <taxon>Embryophyta</taxon>
        <taxon>Tracheophyta</taxon>
        <taxon>Spermatophyta</taxon>
        <taxon>Magnoliopsida</taxon>
        <taxon>eudicotyledons</taxon>
        <taxon>Gunneridae</taxon>
        <taxon>Pentapetalae</taxon>
        <taxon>rosids</taxon>
        <taxon>fabids</taxon>
        <taxon>Fabales</taxon>
        <taxon>Fabaceae</taxon>
        <taxon>Papilionoideae</taxon>
        <taxon>50 kb inversion clade</taxon>
        <taxon>NPAAA clade</taxon>
        <taxon>indigoferoid/millettioid clade</taxon>
        <taxon>Phaseoleae</taxon>
        <taxon>Phaseolus</taxon>
    </lineage>
</organism>
<dbReference type="PANTHER" id="PTHR10621:SF38">
    <property type="entry name" value="UBIQUITIN DOMAIN-CONTAINING PROTEIN 7SL RNA1-RELATED"/>
    <property type="match status" value="1"/>
</dbReference>
<name>V7BFF5_PHAVU</name>
<reference evidence="4" key="1">
    <citation type="journal article" date="2014" name="Nat. Genet.">
        <title>A reference genome for common bean and genome-wide analysis of dual domestications.</title>
        <authorList>
            <person name="Schmutz J."/>
            <person name="McClean P.E."/>
            <person name="Mamidi S."/>
            <person name="Wu G.A."/>
            <person name="Cannon S.B."/>
            <person name="Grimwood J."/>
            <person name="Jenkins J."/>
            <person name="Shu S."/>
            <person name="Song Q."/>
            <person name="Chavarro C."/>
            <person name="Torres-Torres M."/>
            <person name="Geffroy V."/>
            <person name="Moghaddam S.M."/>
            <person name="Gao D."/>
            <person name="Abernathy B."/>
            <person name="Barry K."/>
            <person name="Blair M."/>
            <person name="Brick M.A."/>
            <person name="Chovatia M."/>
            <person name="Gepts P."/>
            <person name="Goodstein D.M."/>
            <person name="Gonzales M."/>
            <person name="Hellsten U."/>
            <person name="Hyten D.L."/>
            <person name="Jia G."/>
            <person name="Kelly J.D."/>
            <person name="Kudrna D."/>
            <person name="Lee R."/>
            <person name="Richard M.M."/>
            <person name="Miklas P.N."/>
            <person name="Osorno J.M."/>
            <person name="Rodrigues J."/>
            <person name="Thareau V."/>
            <person name="Urrea C.A."/>
            <person name="Wang M."/>
            <person name="Yu Y."/>
            <person name="Zhang M."/>
            <person name="Wing R.A."/>
            <person name="Cregan P.B."/>
            <person name="Rokhsar D.S."/>
            <person name="Jackson S.A."/>
        </authorList>
    </citation>
    <scope>NUCLEOTIDE SEQUENCE [LARGE SCALE GENOMIC DNA]</scope>
    <source>
        <strain evidence="4">cv. G19833</strain>
    </source>
</reference>
<dbReference type="Pfam" id="PF00240">
    <property type="entry name" value="ubiquitin"/>
    <property type="match status" value="2"/>
</dbReference>